<evidence type="ECO:0000256" key="6">
    <source>
        <dbReference type="ARBA" id="ARBA00022737"/>
    </source>
</evidence>
<evidence type="ECO:0000256" key="8">
    <source>
        <dbReference type="ARBA" id="ARBA00022989"/>
    </source>
</evidence>
<dbReference type="Gene3D" id="2.130.10.10">
    <property type="entry name" value="YVTN repeat-like/Quinoprotein amine dehydrogenase"/>
    <property type="match status" value="2"/>
</dbReference>
<keyword evidence="11" id="KW-0966">Cell projection</keyword>
<dbReference type="Pfam" id="PF00001">
    <property type="entry name" value="7tm_1"/>
    <property type="match status" value="1"/>
</dbReference>
<keyword evidence="3" id="KW-0217">Developmental protein</keyword>
<dbReference type="Proteomes" id="UP001159427">
    <property type="component" value="Unassembled WGS sequence"/>
</dbReference>
<keyword evidence="9" id="KW-0969">Cilium</keyword>
<sequence>MAWSPNNTKMAVITMDRVVILYDELGERRDKFSTKPANSQAGKKSYIVKGLAFSPDSTKIAVGQTDNIIYVYKIGEEWGDKKVICNKFVQQSPVTCLIWPPEQQNIVFGLADGKVRIANLKTNKSTTLYGTDNYVISLAANNIVCSCMLCFEFVDLMLAYTCDFRRFADGQLCKHPCPPYALCWGSSIVAAGCDKRIIAYGKEGRILQNFDYSRDDDEKEFTVAICSPSGQSVVVGSYNRLRVFNWSPRKGSWDESRAKEIPNLYTITSMAWKRDGSRLVAGTLCGGVELFDCCLRRSVYKNKFEMTYVGLSQVIVKNLSSGTRVVLKSHYGYEIDKVSIMGKDRYLVAYTTDTLLVGDLSHNKLSEVPWQGTGGNEKFFFENENVCMVFNAGELSLVEYGNNEILGTVRTEFMNPHLISVRLNERKQRGIEDNKKMAYLVDLKTITVVDLVSGFNIATVNHDSRIDWLELNETGKTLLFRDKKLRVSFLIYLGNLLILVVIRKTQDLHWPSFVLVGSLAASDLLVGLICQPLLVALNITELKKNFNVFCYCRMLLFVTGWTTAGVSLLILTAISLDRLLALILHLQYNTTVTVPR</sequence>
<dbReference type="SUPFAM" id="SSF50978">
    <property type="entry name" value="WD40 repeat-like"/>
    <property type="match status" value="1"/>
</dbReference>
<feature type="transmembrane region" description="Helical" evidence="13">
    <location>
        <begin position="485"/>
        <end position="502"/>
    </location>
</feature>
<organism evidence="15 16">
    <name type="scientific">Porites evermanni</name>
    <dbReference type="NCBI Taxonomy" id="104178"/>
    <lineage>
        <taxon>Eukaryota</taxon>
        <taxon>Metazoa</taxon>
        <taxon>Cnidaria</taxon>
        <taxon>Anthozoa</taxon>
        <taxon>Hexacorallia</taxon>
        <taxon>Scleractinia</taxon>
        <taxon>Fungiina</taxon>
        <taxon>Poritidae</taxon>
        <taxon>Porites</taxon>
    </lineage>
</organism>
<evidence type="ECO:0000256" key="3">
    <source>
        <dbReference type="ARBA" id="ARBA00022473"/>
    </source>
</evidence>
<evidence type="ECO:0000256" key="9">
    <source>
        <dbReference type="ARBA" id="ARBA00023069"/>
    </source>
</evidence>
<keyword evidence="6" id="KW-0677">Repeat</keyword>
<protein>
    <recommendedName>
        <fullName evidence="14">G-protein coupled receptors family 1 profile domain-containing protein</fullName>
    </recommendedName>
</protein>
<proteinExistence type="inferred from homology"/>
<dbReference type="SMART" id="SM00320">
    <property type="entry name" value="WD40"/>
    <property type="match status" value="4"/>
</dbReference>
<evidence type="ECO:0000256" key="1">
    <source>
        <dbReference type="ARBA" id="ARBA00004138"/>
    </source>
</evidence>
<feature type="non-terminal residue" evidence="15">
    <location>
        <position position="596"/>
    </location>
</feature>
<feature type="transmembrane region" description="Helical" evidence="13">
    <location>
        <begin position="551"/>
        <end position="576"/>
    </location>
</feature>
<reference evidence="15 16" key="1">
    <citation type="submission" date="2022-05" db="EMBL/GenBank/DDBJ databases">
        <authorList>
            <consortium name="Genoscope - CEA"/>
            <person name="William W."/>
        </authorList>
    </citation>
    <scope>NUCLEOTIDE SEQUENCE [LARGE SCALE GENOMIC DNA]</scope>
</reference>
<comment type="caution">
    <text evidence="15">The sequence shown here is derived from an EMBL/GenBank/DDBJ whole genome shotgun (WGS) entry which is preliminary data.</text>
</comment>
<evidence type="ECO:0000259" key="14">
    <source>
        <dbReference type="PROSITE" id="PS50262"/>
    </source>
</evidence>
<keyword evidence="16" id="KW-1185">Reference proteome</keyword>
<keyword evidence="10 13" id="KW-0472">Membrane</keyword>
<dbReference type="PANTHER" id="PTHR15722:SF2">
    <property type="entry name" value="INTRAFLAGELLAR TRANSPORT PROTEIN 172 HOMOLOG"/>
    <property type="match status" value="1"/>
</dbReference>
<dbReference type="PROSITE" id="PS50262">
    <property type="entry name" value="G_PROTEIN_RECEP_F1_2"/>
    <property type="match status" value="1"/>
</dbReference>
<evidence type="ECO:0000256" key="10">
    <source>
        <dbReference type="ARBA" id="ARBA00023136"/>
    </source>
</evidence>
<dbReference type="Gene3D" id="1.20.1070.10">
    <property type="entry name" value="Rhodopsin 7-helix transmembrane proteins"/>
    <property type="match status" value="1"/>
</dbReference>
<evidence type="ECO:0000256" key="2">
    <source>
        <dbReference type="ARBA" id="ARBA00004370"/>
    </source>
</evidence>
<dbReference type="PANTHER" id="PTHR15722">
    <property type="entry name" value="IFT140/172-RELATED"/>
    <property type="match status" value="1"/>
</dbReference>
<evidence type="ECO:0000256" key="11">
    <source>
        <dbReference type="ARBA" id="ARBA00023273"/>
    </source>
</evidence>
<dbReference type="InterPro" id="IPR000276">
    <property type="entry name" value="GPCR_Rhodpsn"/>
</dbReference>
<evidence type="ECO:0000313" key="15">
    <source>
        <dbReference type="EMBL" id="CAH3194996.1"/>
    </source>
</evidence>
<keyword evidence="8 13" id="KW-1133">Transmembrane helix</keyword>
<evidence type="ECO:0000256" key="7">
    <source>
        <dbReference type="ARBA" id="ARBA00022803"/>
    </source>
</evidence>
<evidence type="ECO:0000313" key="16">
    <source>
        <dbReference type="Proteomes" id="UP001159427"/>
    </source>
</evidence>
<dbReference type="Pfam" id="PF00400">
    <property type="entry name" value="WD40"/>
    <property type="match status" value="1"/>
</dbReference>
<dbReference type="CDD" id="cd00637">
    <property type="entry name" value="7tm_classA_rhodopsin-like"/>
    <property type="match status" value="1"/>
</dbReference>
<evidence type="ECO:0000256" key="4">
    <source>
        <dbReference type="ARBA" id="ARBA00022574"/>
    </source>
</evidence>
<dbReference type="SUPFAM" id="SSF81321">
    <property type="entry name" value="Family A G protein-coupled receptor-like"/>
    <property type="match status" value="1"/>
</dbReference>
<evidence type="ECO:0000256" key="5">
    <source>
        <dbReference type="ARBA" id="ARBA00022692"/>
    </source>
</evidence>
<evidence type="ECO:0000256" key="13">
    <source>
        <dbReference type="SAM" id="Phobius"/>
    </source>
</evidence>
<comment type="subcellular location">
    <subcellularLocation>
        <location evidence="1">Cell projection</location>
        <location evidence="1">Cilium</location>
    </subcellularLocation>
    <subcellularLocation>
        <location evidence="2">Membrane</location>
    </subcellularLocation>
</comment>
<dbReference type="InterPro" id="IPR015943">
    <property type="entry name" value="WD40/YVTN_repeat-like_dom_sf"/>
</dbReference>
<feature type="transmembrane region" description="Helical" evidence="13">
    <location>
        <begin position="514"/>
        <end position="539"/>
    </location>
</feature>
<keyword evidence="7" id="KW-0802">TPR repeat</keyword>
<accession>A0ABN8SU25</accession>
<dbReference type="InterPro" id="IPR001680">
    <property type="entry name" value="WD40_rpt"/>
</dbReference>
<dbReference type="PRINTS" id="PR00237">
    <property type="entry name" value="GPCRRHODOPSN"/>
</dbReference>
<keyword evidence="4" id="KW-0853">WD repeat</keyword>
<dbReference type="SUPFAM" id="SSF82171">
    <property type="entry name" value="DPP6 N-terminal domain-like"/>
    <property type="match status" value="1"/>
</dbReference>
<dbReference type="InterPro" id="IPR017452">
    <property type="entry name" value="GPCR_Rhodpsn_7TM"/>
</dbReference>
<comment type="similarity">
    <text evidence="12">Belongs to the IFT172 family.</text>
</comment>
<dbReference type="EMBL" id="CALNXI010004064">
    <property type="protein sequence ID" value="CAH3194996.1"/>
    <property type="molecule type" value="Genomic_DNA"/>
</dbReference>
<gene>
    <name evidence="15" type="ORF">PEVE_00029183</name>
</gene>
<dbReference type="InterPro" id="IPR036322">
    <property type="entry name" value="WD40_repeat_dom_sf"/>
</dbReference>
<name>A0ABN8SU25_9CNID</name>
<evidence type="ECO:0000256" key="12">
    <source>
        <dbReference type="ARBA" id="ARBA00038130"/>
    </source>
</evidence>
<feature type="domain" description="G-protein coupled receptors family 1 profile" evidence="14">
    <location>
        <begin position="494"/>
        <end position="596"/>
    </location>
</feature>
<keyword evidence="5 13" id="KW-0812">Transmembrane</keyword>